<evidence type="ECO:0000313" key="1">
    <source>
        <dbReference type="EMBL" id="PKG28265.1"/>
    </source>
</evidence>
<evidence type="ECO:0000313" key="2">
    <source>
        <dbReference type="Proteomes" id="UP000233343"/>
    </source>
</evidence>
<dbReference type="Proteomes" id="UP000233343">
    <property type="component" value="Unassembled WGS sequence"/>
</dbReference>
<dbReference type="RefSeq" id="WP_101226326.1">
    <property type="nucleotide sequence ID" value="NZ_JAFDQP010000001.1"/>
</dbReference>
<protein>
    <submittedName>
        <fullName evidence="1">Uncharacterized protein</fullName>
    </submittedName>
</protein>
<reference evidence="1 2" key="1">
    <citation type="journal article" date="2010" name="Int. J. Syst. Evol. Microbiol.">
        <title>Bacillus horneckiae sp. nov., isolated from a spacecraft-assembly clean room.</title>
        <authorList>
            <person name="Vaishampayan P."/>
            <person name="Probst A."/>
            <person name="Krishnamurthi S."/>
            <person name="Ghosh S."/>
            <person name="Osman S."/>
            <person name="McDowall A."/>
            <person name="Ruckmani A."/>
            <person name="Mayilraj S."/>
            <person name="Venkateswaran K."/>
        </authorList>
    </citation>
    <scope>NUCLEOTIDE SEQUENCE [LARGE SCALE GENOMIC DNA]</scope>
    <source>
        <strain evidence="2">1PO1SC</strain>
    </source>
</reference>
<proteinExistence type="predicted"/>
<dbReference type="EMBL" id="PISD01000030">
    <property type="protein sequence ID" value="PKG28265.1"/>
    <property type="molecule type" value="Genomic_DNA"/>
</dbReference>
<accession>A0A2N0ZFI3</accession>
<name>A0A2N0ZFI3_9BACI</name>
<dbReference type="AlphaFoldDB" id="A0A2N0ZFI3"/>
<comment type="caution">
    <text evidence="1">The sequence shown here is derived from an EMBL/GenBank/DDBJ whole genome shotgun (WGS) entry which is preliminary data.</text>
</comment>
<keyword evidence="2" id="KW-1185">Reference proteome</keyword>
<sequence>MISNQLTLMEAYMIETLRNNGLSNQEILTKAKAGETESWSKINEHFDFQQLAVLANEDEQRFQSILQKGYQIKFLTYPGLQRILSMKFKLEKERDYTLTGNGLSGLKLNNAQLHEVEKILSPNWKVQKDSDGTKIEIV</sequence>
<organism evidence="1 2">
    <name type="scientific">Cytobacillus horneckiae</name>
    <dbReference type="NCBI Taxonomy" id="549687"/>
    <lineage>
        <taxon>Bacteria</taxon>
        <taxon>Bacillati</taxon>
        <taxon>Bacillota</taxon>
        <taxon>Bacilli</taxon>
        <taxon>Bacillales</taxon>
        <taxon>Bacillaceae</taxon>
        <taxon>Cytobacillus</taxon>
    </lineage>
</organism>
<gene>
    <name evidence="1" type="ORF">CWS20_13720</name>
</gene>